<accession>A0A9X1HGY5</accession>
<evidence type="ECO:0000313" key="2">
    <source>
        <dbReference type="Proteomes" id="UP001139366"/>
    </source>
</evidence>
<dbReference type="EMBL" id="JAINUY010000012">
    <property type="protein sequence ID" value="MBZ4037834.1"/>
    <property type="molecule type" value="Genomic_DNA"/>
</dbReference>
<comment type="caution">
    <text evidence="1">The sequence shown here is derived from an EMBL/GenBank/DDBJ whole genome shotgun (WGS) entry which is preliminary data.</text>
</comment>
<keyword evidence="2" id="KW-1185">Reference proteome</keyword>
<sequence length="142" mass="16645">MEEEQDEIIYPAVKFTFSISDDNKKYIDQVVYTNVVKGQLKYRFSDAIFEGIELLKFKNPNIPERDNKISIRTNKGAGKKISIKSGLKTSILAPYLVCEWVENYICFRIKEDKLYSRTYFINDIVKTLKKDYKNKILVIPES</sequence>
<proteinExistence type="predicted"/>
<protein>
    <submittedName>
        <fullName evidence="1">Uncharacterized protein</fullName>
    </submittedName>
</protein>
<name>A0A9X1HGY5_9FLAO</name>
<reference evidence="1 2" key="1">
    <citation type="journal article" date="2023" name="Antonie Van Leeuwenhoek">
        <title>Flavobacterium potami sp. nov., a multi-metal resistance genes harbouring bacterium isolated from shallow river silt.</title>
        <authorList>
            <person name="Li S."/>
            <person name="Mao S."/>
            <person name="Mu W."/>
            <person name="Guo B."/>
            <person name="Li C."/>
            <person name="Zhu Q."/>
            <person name="Hou X."/>
            <person name="Zhao Y."/>
            <person name="Wei S."/>
            <person name="Liu H."/>
            <person name="Liu A."/>
        </authorList>
    </citation>
    <scope>NUCLEOTIDE SEQUENCE [LARGE SCALE GENOMIC DNA]</scope>
    <source>
        <strain evidence="1 2">17A</strain>
    </source>
</reference>
<gene>
    <name evidence="1" type="ORF">K6T82_23960</name>
</gene>
<dbReference type="RefSeq" id="WP_223711558.1">
    <property type="nucleotide sequence ID" value="NZ_JAINUY010000012.1"/>
</dbReference>
<evidence type="ECO:0000313" key="1">
    <source>
        <dbReference type="EMBL" id="MBZ4037834.1"/>
    </source>
</evidence>
<organism evidence="1 2">
    <name type="scientific">Flavobacterium potami</name>
    <dbReference type="NCBI Taxonomy" id="2872310"/>
    <lineage>
        <taxon>Bacteria</taxon>
        <taxon>Pseudomonadati</taxon>
        <taxon>Bacteroidota</taxon>
        <taxon>Flavobacteriia</taxon>
        <taxon>Flavobacteriales</taxon>
        <taxon>Flavobacteriaceae</taxon>
        <taxon>Flavobacterium</taxon>
    </lineage>
</organism>
<dbReference type="AlphaFoldDB" id="A0A9X1HGY5"/>
<dbReference type="Proteomes" id="UP001139366">
    <property type="component" value="Unassembled WGS sequence"/>
</dbReference>